<protein>
    <submittedName>
        <fullName evidence="2">ImmA/IrrE family metallo-endopeptidase</fullName>
    </submittedName>
</protein>
<dbReference type="InterPro" id="IPR010359">
    <property type="entry name" value="IrrE_HExxH"/>
</dbReference>
<comment type="caution">
    <text evidence="2">The sequence shown here is derived from an EMBL/GenBank/DDBJ whole genome shotgun (WGS) entry which is preliminary data.</text>
</comment>
<dbReference type="InterPro" id="IPR052345">
    <property type="entry name" value="Rad_response_metalloprotease"/>
</dbReference>
<gene>
    <name evidence="2" type="ORF">FYJ60_09450</name>
</gene>
<keyword evidence="3" id="KW-1185">Reference proteome</keyword>
<sequence length="390" mass="44529">MAGMKVAIKPAILNWVIQKIQFENVASSTLELLTKWQSGEKTPTFNQVEDVSRKINIPFGYFFLDTPPVENCPILEYRTVNSVAIPEPSRNLIDTYDQMVEMQEWMTEYLQENGYEELSFVGIVTLDTPVNIIVKAIREHLNLNVNWFASCKTATEAYKLICSRVEEIGVLVMSNGIVGNNTRRKLNVDEFRAFTVVNKNAPLIFINNCDTETGKLFSIMHEFTHVLLGVNSLYNDGCGHEENRSNIEKICNAAAAEVLVPGAIFNFLWDKTDETISAHMETIAGYFHCSRYVIARKALDQHKISRKTYDETVKELDKQFKAWEAEQSKNKSGGGNFYRTMSSRLDHRFIRALAQSAEEGRIQYTDLFRMTNTNRRTFQKLLNEIGGAGW</sequence>
<proteinExistence type="predicted"/>
<dbReference type="PANTHER" id="PTHR43236">
    <property type="entry name" value="ANTITOXIN HIGA1"/>
    <property type="match status" value="1"/>
</dbReference>
<evidence type="ECO:0000313" key="2">
    <source>
        <dbReference type="EMBL" id="MST82540.1"/>
    </source>
</evidence>
<dbReference type="AlphaFoldDB" id="A0A7X2TPF2"/>
<dbReference type="EMBL" id="VUMV01000007">
    <property type="protein sequence ID" value="MST82540.1"/>
    <property type="molecule type" value="Genomic_DNA"/>
</dbReference>
<dbReference type="RefSeq" id="WP_154458458.1">
    <property type="nucleotide sequence ID" value="NZ_VUMV01000007.1"/>
</dbReference>
<accession>A0A7X2TPF2</accession>
<dbReference type="PANTHER" id="PTHR43236:SF2">
    <property type="entry name" value="BLL0069 PROTEIN"/>
    <property type="match status" value="1"/>
</dbReference>
<feature type="domain" description="IrrE N-terminal-like" evidence="1">
    <location>
        <begin position="166"/>
        <end position="297"/>
    </location>
</feature>
<dbReference type="Pfam" id="PF06114">
    <property type="entry name" value="Peptidase_M78"/>
    <property type="match status" value="1"/>
</dbReference>
<organism evidence="2 3">
    <name type="scientific">Bilifractor porci</name>
    <dbReference type="NCBI Taxonomy" id="2606636"/>
    <lineage>
        <taxon>Bacteria</taxon>
        <taxon>Bacillati</taxon>
        <taxon>Bacillota</taxon>
        <taxon>Clostridia</taxon>
        <taxon>Lachnospirales</taxon>
        <taxon>Lachnospiraceae</taxon>
        <taxon>Bilifractor</taxon>
    </lineage>
</organism>
<evidence type="ECO:0000313" key="3">
    <source>
        <dbReference type="Proteomes" id="UP000466864"/>
    </source>
</evidence>
<name>A0A7X2TPF2_9FIRM</name>
<reference evidence="2 3" key="1">
    <citation type="submission" date="2019-08" db="EMBL/GenBank/DDBJ databases">
        <title>In-depth cultivation of the pig gut microbiome towards novel bacterial diversity and tailored functional studies.</title>
        <authorList>
            <person name="Wylensek D."/>
            <person name="Hitch T.C.A."/>
            <person name="Clavel T."/>
        </authorList>
    </citation>
    <scope>NUCLEOTIDE SEQUENCE [LARGE SCALE GENOMIC DNA]</scope>
    <source>
        <strain evidence="2 3">Oil+RF-744-WCA-WT-13</strain>
    </source>
</reference>
<dbReference type="Proteomes" id="UP000466864">
    <property type="component" value="Unassembled WGS sequence"/>
</dbReference>
<evidence type="ECO:0000259" key="1">
    <source>
        <dbReference type="Pfam" id="PF06114"/>
    </source>
</evidence>
<dbReference type="Gene3D" id="1.10.10.2910">
    <property type="match status" value="1"/>
</dbReference>